<evidence type="ECO:0000256" key="1">
    <source>
        <dbReference type="ARBA" id="ARBA00022490"/>
    </source>
</evidence>
<name>A0A0K1P787_9MOLU</name>
<dbReference type="STRING" id="216946.STURO_v1c08100"/>
<dbReference type="Pfam" id="PF01782">
    <property type="entry name" value="RimM"/>
    <property type="match status" value="1"/>
</dbReference>
<dbReference type="InterPro" id="IPR009000">
    <property type="entry name" value="Transl_B-barrel_sf"/>
</dbReference>
<dbReference type="KEGG" id="stur:STURON_00813"/>
<dbReference type="InterPro" id="IPR011961">
    <property type="entry name" value="RimM"/>
</dbReference>
<dbReference type="Proteomes" id="UP000067243">
    <property type="component" value="Chromosome"/>
</dbReference>
<proteinExistence type="predicted"/>
<dbReference type="GO" id="GO:0043022">
    <property type="term" value="F:ribosome binding"/>
    <property type="evidence" value="ECO:0007669"/>
    <property type="project" value="InterPro"/>
</dbReference>
<dbReference type="PATRIC" id="fig|216946.3.peg.842"/>
<organism evidence="6 7">
    <name type="scientific">Spiroplasma turonicum</name>
    <dbReference type="NCBI Taxonomy" id="216946"/>
    <lineage>
        <taxon>Bacteria</taxon>
        <taxon>Bacillati</taxon>
        <taxon>Mycoplasmatota</taxon>
        <taxon>Mollicutes</taxon>
        <taxon>Entomoplasmatales</taxon>
        <taxon>Spiroplasmataceae</taxon>
        <taxon>Spiroplasma</taxon>
    </lineage>
</organism>
<keyword evidence="2" id="KW-0690">Ribosome biogenesis</keyword>
<sequence>MENKLKKIGNITSTFGIKGWLKFNIVKDLELSLDIVDEVFFLKNGEFFEPFKVMDYRIKNNNFIISFENINNIDIASKMINKEVFIKKESLVFIEKLNYLNYNVSYLNVAYEIVDCINNGFYWIVKINFNKNNIWIPLVDEYIIDINDKDKVIYVKNIERLDV</sequence>
<evidence type="ECO:0000313" key="7">
    <source>
        <dbReference type="Proteomes" id="UP000067243"/>
    </source>
</evidence>
<dbReference type="InterPro" id="IPR002676">
    <property type="entry name" value="RimM_N"/>
</dbReference>
<evidence type="ECO:0000256" key="4">
    <source>
        <dbReference type="ARBA" id="ARBA00023186"/>
    </source>
</evidence>
<dbReference type="Gene3D" id="2.40.30.60">
    <property type="entry name" value="RimM"/>
    <property type="match status" value="1"/>
</dbReference>
<keyword evidence="3" id="KW-0698">rRNA processing</keyword>
<dbReference type="PANTHER" id="PTHR33692">
    <property type="entry name" value="RIBOSOME MATURATION FACTOR RIMM"/>
    <property type="match status" value="1"/>
</dbReference>
<dbReference type="AlphaFoldDB" id="A0A0K1P787"/>
<dbReference type="RefSeq" id="WP_075048633.1">
    <property type="nucleotide sequence ID" value="NZ_CP012328.1"/>
</dbReference>
<dbReference type="InterPro" id="IPR036976">
    <property type="entry name" value="RimM_N_sf"/>
</dbReference>
<evidence type="ECO:0000256" key="2">
    <source>
        <dbReference type="ARBA" id="ARBA00022517"/>
    </source>
</evidence>
<dbReference type="GO" id="GO:0005840">
    <property type="term" value="C:ribosome"/>
    <property type="evidence" value="ECO:0007669"/>
    <property type="project" value="InterPro"/>
</dbReference>
<gene>
    <name evidence="6" type="primary">rimM</name>
    <name evidence="6" type="ORF">STURON_00813</name>
</gene>
<dbReference type="EMBL" id="CP012328">
    <property type="protein sequence ID" value="AKU80059.1"/>
    <property type="molecule type" value="Genomic_DNA"/>
</dbReference>
<keyword evidence="7" id="KW-1185">Reference proteome</keyword>
<feature type="domain" description="RimM N-terminal" evidence="5">
    <location>
        <begin position="8"/>
        <end position="89"/>
    </location>
</feature>
<dbReference type="OrthoDB" id="9810331at2"/>
<dbReference type="SUPFAM" id="SSF50447">
    <property type="entry name" value="Translation proteins"/>
    <property type="match status" value="1"/>
</dbReference>
<evidence type="ECO:0000259" key="5">
    <source>
        <dbReference type="Pfam" id="PF01782"/>
    </source>
</evidence>
<accession>A0A0K1P787</accession>
<keyword evidence="1" id="KW-0963">Cytoplasm</keyword>
<protein>
    <submittedName>
        <fullName evidence="6">16S rRNA processing protein rimM</fullName>
    </submittedName>
</protein>
<reference evidence="6 7" key="1">
    <citation type="journal article" date="2015" name="Genome Announc.">
        <title>Complete Genome Sequence of Spiroplasma turonicum Strain Tab4cT, a Parasite of a Horse Fly, Haematopota sp. (Diptera: Tabanidae).</title>
        <authorList>
            <person name="Davis R.E."/>
            <person name="Shao J."/>
            <person name="Zhao Y."/>
            <person name="Gasparich G.E."/>
            <person name="Gaynor B.J."/>
            <person name="Donofrio N."/>
        </authorList>
    </citation>
    <scope>NUCLEOTIDE SEQUENCE [LARGE SCALE GENOMIC DNA]</scope>
    <source>
        <strain evidence="6 7">Tab4c</strain>
    </source>
</reference>
<dbReference type="GO" id="GO:0006364">
    <property type="term" value="P:rRNA processing"/>
    <property type="evidence" value="ECO:0007669"/>
    <property type="project" value="UniProtKB-KW"/>
</dbReference>
<dbReference type="PANTHER" id="PTHR33692:SF1">
    <property type="entry name" value="RIBOSOME MATURATION FACTOR RIMM"/>
    <property type="match status" value="1"/>
</dbReference>
<evidence type="ECO:0000313" key="6">
    <source>
        <dbReference type="EMBL" id="AKU80059.1"/>
    </source>
</evidence>
<evidence type="ECO:0000256" key="3">
    <source>
        <dbReference type="ARBA" id="ARBA00022552"/>
    </source>
</evidence>
<keyword evidence="4" id="KW-0143">Chaperone</keyword>